<comment type="function">
    <text evidence="1">Needed for flagellar regrowth and assembly.</text>
</comment>
<keyword evidence="5" id="KW-0813">Transport</keyword>
<keyword evidence="6" id="KW-0963">Cytoplasm</keyword>
<gene>
    <name evidence="12" type="ORF">M0L44_10110</name>
</gene>
<name>A0ABT1BLG6_9BURK</name>
<dbReference type="RefSeq" id="WP_252769598.1">
    <property type="nucleotide sequence ID" value="NZ_JAMXMC010000005.1"/>
</dbReference>
<evidence type="ECO:0000313" key="13">
    <source>
        <dbReference type="Proteomes" id="UP001204851"/>
    </source>
</evidence>
<evidence type="ECO:0000256" key="9">
    <source>
        <dbReference type="ARBA" id="ARBA00023225"/>
    </source>
</evidence>
<evidence type="ECO:0000256" key="2">
    <source>
        <dbReference type="ARBA" id="ARBA00004496"/>
    </source>
</evidence>
<keyword evidence="7" id="KW-1005">Bacterial flagellum biogenesis</keyword>
<dbReference type="Pfam" id="PF02108">
    <property type="entry name" value="FliH"/>
    <property type="match status" value="1"/>
</dbReference>
<comment type="subcellular location">
    <subcellularLocation>
        <location evidence="2">Cytoplasm</location>
    </subcellularLocation>
</comment>
<evidence type="ECO:0000256" key="7">
    <source>
        <dbReference type="ARBA" id="ARBA00022795"/>
    </source>
</evidence>
<evidence type="ECO:0000256" key="6">
    <source>
        <dbReference type="ARBA" id="ARBA00022490"/>
    </source>
</evidence>
<proteinExistence type="inferred from homology"/>
<keyword evidence="12" id="KW-0966">Cell projection</keyword>
<dbReference type="PANTHER" id="PTHR34982">
    <property type="entry name" value="YOP PROTEINS TRANSLOCATION PROTEIN L"/>
    <property type="match status" value="1"/>
</dbReference>
<dbReference type="PANTHER" id="PTHR34982:SF1">
    <property type="entry name" value="FLAGELLAR ASSEMBLY PROTEIN FLIH"/>
    <property type="match status" value="1"/>
</dbReference>
<dbReference type="InterPro" id="IPR051472">
    <property type="entry name" value="T3SS_Stator/FliH"/>
</dbReference>
<dbReference type="InterPro" id="IPR000563">
    <property type="entry name" value="Flag_FliH"/>
</dbReference>
<feature type="region of interest" description="Disordered" evidence="10">
    <location>
        <begin position="50"/>
        <end position="71"/>
    </location>
</feature>
<evidence type="ECO:0000256" key="3">
    <source>
        <dbReference type="ARBA" id="ARBA00006602"/>
    </source>
</evidence>
<keyword evidence="8" id="KW-0653">Protein transport</keyword>
<feature type="domain" description="Flagellar assembly protein FliH/Type III secretion system HrpE" evidence="11">
    <location>
        <begin position="91"/>
        <end position="210"/>
    </location>
</feature>
<evidence type="ECO:0000256" key="10">
    <source>
        <dbReference type="SAM" id="MobiDB-lite"/>
    </source>
</evidence>
<dbReference type="Proteomes" id="UP001204851">
    <property type="component" value="Unassembled WGS sequence"/>
</dbReference>
<evidence type="ECO:0000256" key="1">
    <source>
        <dbReference type="ARBA" id="ARBA00003041"/>
    </source>
</evidence>
<comment type="similarity">
    <text evidence="3">Belongs to the FliH family.</text>
</comment>
<evidence type="ECO:0000256" key="4">
    <source>
        <dbReference type="ARBA" id="ARBA00016507"/>
    </source>
</evidence>
<dbReference type="EMBL" id="JAMXMC010000005">
    <property type="protein sequence ID" value="MCO5977064.1"/>
    <property type="molecule type" value="Genomic_DNA"/>
</dbReference>
<dbReference type="NCBIfam" id="NF009925">
    <property type="entry name" value="PRK13386.1"/>
    <property type="match status" value="1"/>
</dbReference>
<comment type="caution">
    <text evidence="12">The sequence shown here is derived from an EMBL/GenBank/DDBJ whole genome shotgun (WGS) entry which is preliminary data.</text>
</comment>
<evidence type="ECO:0000256" key="8">
    <source>
        <dbReference type="ARBA" id="ARBA00022927"/>
    </source>
</evidence>
<sequence>MLKHARPYRFPPLAQVLAQAQPGSAPGLGDVQAALTQGFQEGLDKGYQEGLASGRADGQAHGLQEGLAQGRQQALDQARAEARARWAALATPVDALMQALRQQRAEEHAALRQDVVDLVAKVARQVIRCELTLQPVQLLSLVEETLTALPPTRDDEVEVFLNPEELERIRELDPTRAARWQLRADPALEAGECRVQAAGREADAGCRQRLGACMAQVQAQLGPDDDAPLEAAA</sequence>
<keyword evidence="13" id="KW-1185">Reference proteome</keyword>
<keyword evidence="9" id="KW-1006">Bacterial flagellum protein export</keyword>
<evidence type="ECO:0000313" key="12">
    <source>
        <dbReference type="EMBL" id="MCO5977064.1"/>
    </source>
</evidence>
<dbReference type="InterPro" id="IPR018035">
    <property type="entry name" value="Flagellar_FliH/T3SS_HrpE"/>
</dbReference>
<reference evidence="12 13" key="1">
    <citation type="submission" date="2022-06" db="EMBL/GenBank/DDBJ databases">
        <title>Ideonella sp. NS12-5 Genome sequencing and assembly.</title>
        <authorList>
            <person name="Jung Y."/>
        </authorList>
    </citation>
    <scope>NUCLEOTIDE SEQUENCE [LARGE SCALE GENOMIC DNA]</scope>
    <source>
        <strain evidence="12 13">NS12-5</strain>
    </source>
</reference>
<dbReference type="PRINTS" id="PR01003">
    <property type="entry name" value="FLGFLIH"/>
</dbReference>
<evidence type="ECO:0000259" key="11">
    <source>
        <dbReference type="Pfam" id="PF02108"/>
    </source>
</evidence>
<protein>
    <recommendedName>
        <fullName evidence="4">Flagellar assembly protein FliH</fullName>
    </recommendedName>
</protein>
<evidence type="ECO:0000256" key="5">
    <source>
        <dbReference type="ARBA" id="ARBA00022448"/>
    </source>
</evidence>
<keyword evidence="12" id="KW-0282">Flagellum</keyword>
<accession>A0ABT1BLG6</accession>
<organism evidence="12 13">
    <name type="scientific">Ideonella oryzae</name>
    <dbReference type="NCBI Taxonomy" id="2937441"/>
    <lineage>
        <taxon>Bacteria</taxon>
        <taxon>Pseudomonadati</taxon>
        <taxon>Pseudomonadota</taxon>
        <taxon>Betaproteobacteria</taxon>
        <taxon>Burkholderiales</taxon>
        <taxon>Sphaerotilaceae</taxon>
        <taxon>Ideonella</taxon>
    </lineage>
</organism>
<keyword evidence="12" id="KW-0969">Cilium</keyword>